<dbReference type="SUPFAM" id="SSF46894">
    <property type="entry name" value="C-terminal effector domain of the bipartite response regulators"/>
    <property type="match status" value="1"/>
</dbReference>
<dbReference type="PANTHER" id="PTHR44858:SF1">
    <property type="entry name" value="UDP-N-ACETYLGLUCOSAMINE--PEPTIDE N-ACETYLGLUCOSAMINYLTRANSFERASE SPINDLY-RELATED"/>
    <property type="match status" value="1"/>
</dbReference>
<dbReference type="InterPro" id="IPR016032">
    <property type="entry name" value="Sig_transdc_resp-reg_C-effctor"/>
</dbReference>
<dbReference type="SUPFAM" id="SSF48452">
    <property type="entry name" value="TPR-like"/>
    <property type="match status" value="1"/>
</dbReference>
<evidence type="ECO:0000313" key="8">
    <source>
        <dbReference type="EMBL" id="SMC10418.1"/>
    </source>
</evidence>
<accession>A0A1X7BL91</accession>
<dbReference type="PROSITE" id="PS51755">
    <property type="entry name" value="OMPR_PHOB"/>
    <property type="match status" value="1"/>
</dbReference>
<gene>
    <name evidence="8" type="primary">cadC_1</name>
    <name evidence="8" type="ORF">ROA7745_00225</name>
</gene>
<dbReference type="Gene3D" id="3.40.50.10070">
    <property type="entry name" value="TolB, N-terminal domain"/>
    <property type="match status" value="1"/>
</dbReference>
<keyword evidence="1" id="KW-0677">Repeat</keyword>
<feature type="DNA-binding region" description="OmpR/PhoB-type" evidence="5">
    <location>
        <begin position="13"/>
        <end position="110"/>
    </location>
</feature>
<keyword evidence="6" id="KW-1133">Transmembrane helix</keyword>
<dbReference type="SMART" id="SM00862">
    <property type="entry name" value="Trans_reg_C"/>
    <property type="match status" value="1"/>
</dbReference>
<evidence type="ECO:0000313" key="9">
    <source>
        <dbReference type="Proteomes" id="UP000193224"/>
    </source>
</evidence>
<evidence type="ECO:0000256" key="2">
    <source>
        <dbReference type="ARBA" id="ARBA00022803"/>
    </source>
</evidence>
<keyword evidence="6" id="KW-0472">Membrane</keyword>
<evidence type="ECO:0000256" key="1">
    <source>
        <dbReference type="ARBA" id="ARBA00022737"/>
    </source>
</evidence>
<dbReference type="Pfam" id="PF00486">
    <property type="entry name" value="Trans_reg_C"/>
    <property type="match status" value="1"/>
</dbReference>
<sequence>MSRDNDEKETKSVEGFRLGAFTFSLQTKELKNENGTALHLRNQSTDILTYLVRHHGELVSKADLIENIWPDTFVTDDSLVQCIADIRRALNDTDHKIVQTLPKKGYRLDAIPMSGDGPHGPAHSSPTTSRKFGSSVSLSLIVLAGVVGVGLYTWQTTATDFEPLDPATANLPLPEKPSIAVLAFDDQSQGTDKGYLSDAISEEIITRLSHFPDLFVIAKNSSFYYRDKTADIRQVARELGVRYVLEGSQQKAGDKLRVTAQLVDATAGNTIWVETYDRDLAGIFELQEDITRTIAATLEENINQAEYNRLLRKPTESLEAYELVNRGRAERLKFTPAGNELALHLSEKALAIDPGYSEAYFSLAWVHINCFRWAWCGDQPQEEALDQAFSAARKAIALDPNSSLAHWVLANATMQSGDLEQAVIEYNRSITLNPNSAGVLADSTEALVYLGRIDEGVARIQAAIRLNPHHPDWYLWTLAWAHYFAGEFEAGLVAIQSMTDMPNLARRTQAALLVRLGRIEDARKVIDMFLEIAPTYSIRLQRHSLRGKFRDPGVADQFVNDLRLAGLPD</sequence>
<protein>
    <submittedName>
        <fullName evidence="8">Transcriptional activator CadC</fullName>
    </submittedName>
</protein>
<dbReference type="InterPro" id="IPR036388">
    <property type="entry name" value="WH-like_DNA-bd_sf"/>
</dbReference>
<evidence type="ECO:0000256" key="4">
    <source>
        <dbReference type="PROSITE-ProRule" id="PRU00339"/>
    </source>
</evidence>
<evidence type="ECO:0000259" key="7">
    <source>
        <dbReference type="PROSITE" id="PS51755"/>
    </source>
</evidence>
<evidence type="ECO:0000256" key="6">
    <source>
        <dbReference type="SAM" id="Phobius"/>
    </source>
</evidence>
<dbReference type="InterPro" id="IPR011990">
    <property type="entry name" value="TPR-like_helical_dom_sf"/>
</dbReference>
<evidence type="ECO:0000256" key="3">
    <source>
        <dbReference type="ARBA" id="ARBA00023125"/>
    </source>
</evidence>
<dbReference type="RefSeq" id="WP_085798388.1">
    <property type="nucleotide sequence ID" value="NZ_FWXB01000001.1"/>
</dbReference>
<dbReference type="SMART" id="SM00028">
    <property type="entry name" value="TPR"/>
    <property type="match status" value="3"/>
</dbReference>
<dbReference type="GO" id="GO:0000160">
    <property type="term" value="P:phosphorelay signal transduction system"/>
    <property type="evidence" value="ECO:0007669"/>
    <property type="project" value="InterPro"/>
</dbReference>
<keyword evidence="9" id="KW-1185">Reference proteome</keyword>
<reference evidence="8 9" key="1">
    <citation type="submission" date="2017-03" db="EMBL/GenBank/DDBJ databases">
        <authorList>
            <person name="Afonso C.L."/>
            <person name="Miller P.J."/>
            <person name="Scott M.A."/>
            <person name="Spackman E."/>
            <person name="Goraichik I."/>
            <person name="Dimitrov K.M."/>
            <person name="Suarez D.L."/>
            <person name="Swayne D.E."/>
        </authorList>
    </citation>
    <scope>NUCLEOTIDE SEQUENCE [LARGE SCALE GENOMIC DNA]</scope>
    <source>
        <strain evidence="8 9">CECT 7745</strain>
    </source>
</reference>
<feature type="domain" description="OmpR/PhoB-type" evidence="7">
    <location>
        <begin position="13"/>
        <end position="110"/>
    </location>
</feature>
<dbReference type="OrthoDB" id="54411at2"/>
<dbReference type="InterPro" id="IPR001867">
    <property type="entry name" value="OmpR/PhoB-type_DNA-bd"/>
</dbReference>
<feature type="transmembrane region" description="Helical" evidence="6">
    <location>
        <begin position="132"/>
        <end position="154"/>
    </location>
</feature>
<dbReference type="AlphaFoldDB" id="A0A1X7BL91"/>
<dbReference type="GO" id="GO:0003677">
    <property type="term" value="F:DNA binding"/>
    <property type="evidence" value="ECO:0007669"/>
    <property type="project" value="UniProtKB-UniRule"/>
</dbReference>
<keyword evidence="3 5" id="KW-0238">DNA-binding</keyword>
<dbReference type="PROSITE" id="PS50005">
    <property type="entry name" value="TPR"/>
    <property type="match status" value="1"/>
</dbReference>
<dbReference type="CDD" id="cd00383">
    <property type="entry name" value="trans_reg_C"/>
    <property type="match status" value="1"/>
</dbReference>
<feature type="repeat" description="TPR" evidence="4">
    <location>
        <begin position="403"/>
        <end position="436"/>
    </location>
</feature>
<organism evidence="8 9">
    <name type="scientific">Roseovarius aestuarii</name>
    <dbReference type="NCBI Taxonomy" id="475083"/>
    <lineage>
        <taxon>Bacteria</taxon>
        <taxon>Pseudomonadati</taxon>
        <taxon>Pseudomonadota</taxon>
        <taxon>Alphaproteobacteria</taxon>
        <taxon>Rhodobacterales</taxon>
        <taxon>Roseobacteraceae</taxon>
        <taxon>Roseovarius</taxon>
    </lineage>
</organism>
<dbReference type="InterPro" id="IPR050498">
    <property type="entry name" value="Ycf3"/>
</dbReference>
<dbReference type="PANTHER" id="PTHR44858">
    <property type="entry name" value="TETRATRICOPEPTIDE REPEAT PROTEIN 6"/>
    <property type="match status" value="1"/>
</dbReference>
<dbReference type="Gene3D" id="1.10.10.10">
    <property type="entry name" value="Winged helix-like DNA-binding domain superfamily/Winged helix DNA-binding domain"/>
    <property type="match status" value="1"/>
</dbReference>
<keyword evidence="2 4" id="KW-0802">TPR repeat</keyword>
<evidence type="ECO:0000256" key="5">
    <source>
        <dbReference type="PROSITE-ProRule" id="PRU01091"/>
    </source>
</evidence>
<dbReference type="Gene3D" id="1.25.40.10">
    <property type="entry name" value="Tetratricopeptide repeat domain"/>
    <property type="match status" value="1"/>
</dbReference>
<dbReference type="InterPro" id="IPR019734">
    <property type="entry name" value="TPR_rpt"/>
</dbReference>
<keyword evidence="6" id="KW-0812">Transmembrane</keyword>
<dbReference type="Proteomes" id="UP000193224">
    <property type="component" value="Unassembled WGS sequence"/>
</dbReference>
<dbReference type="Pfam" id="PF13432">
    <property type="entry name" value="TPR_16"/>
    <property type="match status" value="2"/>
</dbReference>
<proteinExistence type="predicted"/>
<dbReference type="GO" id="GO:0006355">
    <property type="term" value="P:regulation of DNA-templated transcription"/>
    <property type="evidence" value="ECO:0007669"/>
    <property type="project" value="InterPro"/>
</dbReference>
<name>A0A1X7BL91_9RHOB</name>
<dbReference type="EMBL" id="FWXB01000001">
    <property type="protein sequence ID" value="SMC10418.1"/>
    <property type="molecule type" value="Genomic_DNA"/>
</dbReference>